<dbReference type="WormBase" id="R10E9.4">
    <property type="protein sequence ID" value="CE52473"/>
    <property type="gene ID" value="WBGene00303072"/>
</dbReference>
<reference evidence="1 2" key="1">
    <citation type="journal article" date="1998" name="Science">
        <title>Genome sequence of the nematode C. elegans: a platform for investigating biology.</title>
        <authorList>
            <consortium name="The C. elegans sequencing consortium"/>
            <person name="Sulson J.E."/>
            <person name="Waterston R."/>
        </authorList>
    </citation>
    <scope>NUCLEOTIDE SEQUENCE [LARGE SCALE GENOMIC DNA]</scope>
    <source>
        <strain evidence="1 2">Bristol N2</strain>
    </source>
</reference>
<dbReference type="EMBL" id="BX284603">
    <property type="protein sequence ID" value="SPC47545.2"/>
    <property type="molecule type" value="Genomic_DNA"/>
</dbReference>
<sequence>MFCKVYKYILPKN</sequence>
<evidence type="ECO:0000313" key="3">
    <source>
        <dbReference type="WormBase" id="R10E9.4"/>
    </source>
</evidence>
<dbReference type="InParanoid" id="A0A2K5ATV1"/>
<evidence type="ECO:0000313" key="1">
    <source>
        <dbReference type="EMBL" id="SPC47545.2"/>
    </source>
</evidence>
<dbReference type="AGR" id="WB:WBGene00303072"/>
<gene>
    <name evidence="1" type="ORF">CELE_R10E9.4</name>
    <name evidence="1 3" type="ORF">R10E9.4</name>
</gene>
<proteinExistence type="predicted"/>
<protein>
    <submittedName>
        <fullName evidence="1">Uncharacterized protein</fullName>
    </submittedName>
</protein>
<dbReference type="Proteomes" id="UP000001940">
    <property type="component" value="Chromosome III"/>
</dbReference>
<name>A0A2K5ATV1_CAEEL</name>
<accession>A0A2K5ATV1</accession>
<organism evidence="1 2">
    <name type="scientific">Caenorhabditis elegans</name>
    <dbReference type="NCBI Taxonomy" id="6239"/>
    <lineage>
        <taxon>Eukaryota</taxon>
        <taxon>Metazoa</taxon>
        <taxon>Ecdysozoa</taxon>
        <taxon>Nematoda</taxon>
        <taxon>Chromadorea</taxon>
        <taxon>Rhabditida</taxon>
        <taxon>Rhabditina</taxon>
        <taxon>Rhabditomorpha</taxon>
        <taxon>Rhabditoidea</taxon>
        <taxon>Rhabditidae</taxon>
        <taxon>Peloderinae</taxon>
        <taxon>Caenorhabditis</taxon>
    </lineage>
</organism>
<keyword evidence="2" id="KW-1185">Reference proteome</keyword>
<evidence type="ECO:0000313" key="2">
    <source>
        <dbReference type="Proteomes" id="UP000001940"/>
    </source>
</evidence>